<protein>
    <submittedName>
        <fullName evidence="1">Uncharacterized protein</fullName>
    </submittedName>
</protein>
<name>A0A0K1JER6_9MICO</name>
<dbReference type="InterPro" id="IPR027417">
    <property type="entry name" value="P-loop_NTPase"/>
</dbReference>
<dbReference type="Gene3D" id="3.40.50.300">
    <property type="entry name" value="P-loop containing nucleotide triphosphate hydrolases"/>
    <property type="match status" value="1"/>
</dbReference>
<dbReference type="KEGG" id="lmoi:VV02_03160"/>
<keyword evidence="2" id="KW-1185">Reference proteome</keyword>
<dbReference type="CDD" id="cd02019">
    <property type="entry name" value="NK"/>
    <property type="match status" value="1"/>
</dbReference>
<proteinExistence type="predicted"/>
<reference evidence="1 2" key="1">
    <citation type="submission" date="2015-03" db="EMBL/GenBank/DDBJ databases">
        <title>Luteipulveratus halotolerans sp. nov., a novel actinobacterium (Dermacoccaceae) from Sarawak, Malaysia.</title>
        <authorList>
            <person name="Juboi H."/>
            <person name="Basik A."/>
            <person name="Shamsul S.S."/>
            <person name="Arnold P."/>
            <person name="Schmitt E.K."/>
            <person name="Sanglier J.-J."/>
            <person name="Yeo T."/>
        </authorList>
    </citation>
    <scope>NUCLEOTIDE SEQUENCE [LARGE SCALE GENOMIC DNA]</scope>
    <source>
        <strain evidence="1 2">MN07-A0370</strain>
    </source>
</reference>
<gene>
    <name evidence="1" type="ORF">VV02_03160</name>
</gene>
<evidence type="ECO:0000313" key="1">
    <source>
        <dbReference type="EMBL" id="AKU15095.1"/>
    </source>
</evidence>
<dbReference type="Proteomes" id="UP000066480">
    <property type="component" value="Chromosome"/>
</dbReference>
<sequence length="261" mass="27991">MIWIGGLQGAGKSTLAREFAYARDLPLHRIDAFTYAHVDRMPAAEPLDAVLARGAEYAADQWAAHCRDRVPLVVADVAARGAGDVPVVVEGPQLQPAASAPTGASVWLLTGSARTRRVREARLEGVDDPDARARIDGLAARELLVAERLRRDLAATGRPSVDVADDPDWSQIRAQLESVLEPALDGVTRLAPGADLAGQRRYENRATAYQLRSHWTAIGAAPSAFEFACECGRSGCDQMWEGTPDEYDAAAESDAVRAAAH</sequence>
<dbReference type="AlphaFoldDB" id="A0A0K1JER6"/>
<evidence type="ECO:0000313" key="2">
    <source>
        <dbReference type="Proteomes" id="UP000066480"/>
    </source>
</evidence>
<accession>A0A0K1JER6</accession>
<dbReference type="EMBL" id="CP011112">
    <property type="protein sequence ID" value="AKU15095.1"/>
    <property type="molecule type" value="Genomic_DNA"/>
</dbReference>
<dbReference type="SUPFAM" id="SSF52540">
    <property type="entry name" value="P-loop containing nucleoside triphosphate hydrolases"/>
    <property type="match status" value="1"/>
</dbReference>
<organism evidence="1 2">
    <name type="scientific">Luteipulveratus mongoliensis</name>
    <dbReference type="NCBI Taxonomy" id="571913"/>
    <lineage>
        <taxon>Bacteria</taxon>
        <taxon>Bacillati</taxon>
        <taxon>Actinomycetota</taxon>
        <taxon>Actinomycetes</taxon>
        <taxon>Micrococcales</taxon>
        <taxon>Dermacoccaceae</taxon>
        <taxon>Luteipulveratus</taxon>
    </lineage>
</organism>
<dbReference type="STRING" id="571913.VV02_03160"/>